<keyword evidence="4" id="KW-0862">Zinc</keyword>
<dbReference type="SUPFAM" id="SSF53927">
    <property type="entry name" value="Cytidine deaminase-like"/>
    <property type="match status" value="1"/>
</dbReference>
<dbReference type="GO" id="GO:0042802">
    <property type="term" value="F:identical protein binding"/>
    <property type="evidence" value="ECO:0007669"/>
    <property type="project" value="UniProtKB-ARBA"/>
</dbReference>
<reference evidence="5 6" key="1">
    <citation type="submission" date="2016-05" db="EMBL/GenBank/DDBJ databases">
        <authorList>
            <person name="Ramsay J.P."/>
        </authorList>
    </citation>
    <scope>NUCLEOTIDE SEQUENCE [LARGE SCALE GENOMIC DNA]</scope>
    <source>
        <strain evidence="5 6">NZP2042</strain>
    </source>
</reference>
<dbReference type="InterPro" id="IPR016193">
    <property type="entry name" value="Cytidine_deaminase-like"/>
</dbReference>
<dbReference type="AlphaFoldDB" id="A0A6M7TZL1"/>
<evidence type="ECO:0000313" key="6">
    <source>
        <dbReference type="Proteomes" id="UP000093737"/>
    </source>
</evidence>
<dbReference type="GO" id="GO:0072527">
    <property type="term" value="P:pyrimidine-containing compound metabolic process"/>
    <property type="evidence" value="ECO:0007669"/>
    <property type="project" value="UniProtKB-ARBA"/>
</dbReference>
<keyword evidence="2" id="KW-0479">Metal-binding</keyword>
<keyword evidence="3" id="KW-0378">Hydrolase</keyword>
<name>A0A6M7TZL1_RHILI</name>
<accession>A0A6M7TZL1</accession>
<dbReference type="EMBL" id="LYTK01000010">
    <property type="protein sequence ID" value="OBQ66709.1"/>
    <property type="molecule type" value="Genomic_DNA"/>
</dbReference>
<dbReference type="CDD" id="cd01283">
    <property type="entry name" value="cytidine_deaminase"/>
    <property type="match status" value="1"/>
</dbReference>
<dbReference type="InterPro" id="IPR002125">
    <property type="entry name" value="CMP_dCMP_dom"/>
</dbReference>
<comment type="similarity">
    <text evidence="1">Belongs to the cytidine and deoxycytidylate deaminase family.</text>
</comment>
<proteinExistence type="inferred from homology"/>
<dbReference type="InterPro" id="IPR050202">
    <property type="entry name" value="Cyt/Deoxycyt_deaminase"/>
</dbReference>
<dbReference type="Gene3D" id="3.40.140.10">
    <property type="entry name" value="Cytidine Deaminase, domain 2"/>
    <property type="match status" value="1"/>
</dbReference>
<dbReference type="Proteomes" id="UP000093737">
    <property type="component" value="Unassembled WGS sequence"/>
</dbReference>
<dbReference type="Pfam" id="PF00383">
    <property type="entry name" value="dCMP_cyt_deam_1"/>
    <property type="match status" value="1"/>
</dbReference>
<dbReference type="GO" id="GO:0004126">
    <property type="term" value="F:cytidine deaminase activity"/>
    <property type="evidence" value="ECO:0007669"/>
    <property type="project" value="TreeGrafter"/>
</dbReference>
<gene>
    <name evidence="5" type="ORF">A8145_30305</name>
</gene>
<evidence type="ECO:0000256" key="2">
    <source>
        <dbReference type="ARBA" id="ARBA00022723"/>
    </source>
</evidence>
<evidence type="ECO:0000313" key="5">
    <source>
        <dbReference type="EMBL" id="OBQ66709.1"/>
    </source>
</evidence>
<evidence type="ECO:0000256" key="4">
    <source>
        <dbReference type="ARBA" id="ARBA00022833"/>
    </source>
</evidence>
<dbReference type="GO" id="GO:0055086">
    <property type="term" value="P:nucleobase-containing small molecule metabolic process"/>
    <property type="evidence" value="ECO:0007669"/>
    <property type="project" value="UniProtKB-ARBA"/>
</dbReference>
<dbReference type="NCBIfam" id="NF004064">
    <property type="entry name" value="PRK05578.1"/>
    <property type="match status" value="1"/>
</dbReference>
<dbReference type="RefSeq" id="WP_056571043.1">
    <property type="nucleotide sequence ID" value="NZ_CP033334.1"/>
</dbReference>
<protein>
    <submittedName>
        <fullName evidence="5">Uncharacterized protein</fullName>
    </submittedName>
</protein>
<dbReference type="PANTHER" id="PTHR11644:SF2">
    <property type="entry name" value="CYTIDINE DEAMINASE"/>
    <property type="match status" value="1"/>
</dbReference>
<dbReference type="PROSITE" id="PS51747">
    <property type="entry name" value="CYT_DCMP_DEAMINASES_2"/>
    <property type="match status" value="1"/>
</dbReference>
<dbReference type="GO" id="GO:0008270">
    <property type="term" value="F:zinc ion binding"/>
    <property type="evidence" value="ECO:0007669"/>
    <property type="project" value="InterPro"/>
</dbReference>
<dbReference type="InterPro" id="IPR016192">
    <property type="entry name" value="APOBEC/CMP_deaminase_Zn-bd"/>
</dbReference>
<dbReference type="GO" id="GO:0005829">
    <property type="term" value="C:cytosol"/>
    <property type="evidence" value="ECO:0007669"/>
    <property type="project" value="TreeGrafter"/>
</dbReference>
<dbReference type="PANTHER" id="PTHR11644">
    <property type="entry name" value="CYTIDINE DEAMINASE"/>
    <property type="match status" value="1"/>
</dbReference>
<comment type="caution">
    <text evidence="5">The sequence shown here is derived from an EMBL/GenBank/DDBJ whole genome shotgun (WGS) entry which is preliminary data.</text>
</comment>
<evidence type="ECO:0000256" key="1">
    <source>
        <dbReference type="ARBA" id="ARBA00006576"/>
    </source>
</evidence>
<dbReference type="PROSITE" id="PS00903">
    <property type="entry name" value="CYT_DCMP_DEAMINASES_1"/>
    <property type="match status" value="1"/>
</dbReference>
<evidence type="ECO:0000256" key="3">
    <source>
        <dbReference type="ARBA" id="ARBA00022801"/>
    </source>
</evidence>
<sequence>MLKTTFDRLSSADQALVTAAAQARDKAYTPYSNHKVGSAVRTASGRLFAACNVEVVTLQQSVHAERNAVMQMAAAGERQIEAIVCHGPYSGVPCAECRQVIWEFCCDDPEVKIIGSTLDGEIELMTIGEIYPSPYGPGTKGIDPRKF</sequence>
<organism evidence="5 6">
    <name type="scientific">Rhizobium loti</name>
    <name type="common">Mesorhizobium loti</name>
    <dbReference type="NCBI Taxonomy" id="381"/>
    <lineage>
        <taxon>Bacteria</taxon>
        <taxon>Pseudomonadati</taxon>
        <taxon>Pseudomonadota</taxon>
        <taxon>Alphaproteobacteria</taxon>
        <taxon>Hyphomicrobiales</taxon>
        <taxon>Phyllobacteriaceae</taxon>
        <taxon>Mesorhizobium</taxon>
    </lineage>
</organism>